<sequence>MTDRRAAVGADPVPSGPWGRAARLADRHGELVKFATVGAITFVVDTAVFVTAKSTVLEPKPVTAKVLAVLIATIVGYVLNREWSFRLRGGRGRPHEALLYFAVSGVALAVNAAPLGVSRYVLDLAQPAVSSLTEHVADLVSAQVVGTLLAMVFRWWAFRRWVFPDEVGPLR</sequence>
<dbReference type="PANTHER" id="PTHR38459:SF1">
    <property type="entry name" value="PROPHAGE BACTOPRENOL-LINKED GLUCOSE TRANSLOCASE HOMOLOG"/>
    <property type="match status" value="1"/>
</dbReference>
<dbReference type="AlphaFoldDB" id="A0A2U1FS99"/>
<keyword evidence="4 6" id="KW-1133">Transmembrane helix</keyword>
<dbReference type="GO" id="GO:0005886">
    <property type="term" value="C:plasma membrane"/>
    <property type="evidence" value="ECO:0007669"/>
    <property type="project" value="TreeGrafter"/>
</dbReference>
<protein>
    <submittedName>
        <fullName evidence="8">Putative flippase GtrA</fullName>
    </submittedName>
</protein>
<comment type="subcellular location">
    <subcellularLocation>
        <location evidence="1">Membrane</location>
        <topology evidence="1">Multi-pass membrane protein</topology>
    </subcellularLocation>
</comment>
<dbReference type="InterPro" id="IPR051401">
    <property type="entry name" value="GtrA_CellWall_Glycosyl"/>
</dbReference>
<proteinExistence type="inferred from homology"/>
<name>A0A2U1FS99_9PSEU</name>
<evidence type="ECO:0000256" key="2">
    <source>
        <dbReference type="ARBA" id="ARBA00009399"/>
    </source>
</evidence>
<evidence type="ECO:0000313" key="9">
    <source>
        <dbReference type="Proteomes" id="UP000245639"/>
    </source>
</evidence>
<feature type="transmembrane region" description="Helical" evidence="6">
    <location>
        <begin position="140"/>
        <end position="157"/>
    </location>
</feature>
<comment type="similarity">
    <text evidence="2">Belongs to the GtrA family.</text>
</comment>
<keyword evidence="3 6" id="KW-0812">Transmembrane</keyword>
<accession>A0A2U1FS99</accession>
<evidence type="ECO:0000256" key="4">
    <source>
        <dbReference type="ARBA" id="ARBA00022989"/>
    </source>
</evidence>
<comment type="caution">
    <text evidence="8">The sequence shown here is derived from an EMBL/GenBank/DDBJ whole genome shotgun (WGS) entry which is preliminary data.</text>
</comment>
<feature type="domain" description="GtrA/DPMS transmembrane" evidence="7">
    <location>
        <begin position="33"/>
        <end position="163"/>
    </location>
</feature>
<evidence type="ECO:0000259" key="7">
    <source>
        <dbReference type="Pfam" id="PF04138"/>
    </source>
</evidence>
<organism evidence="8 9">
    <name type="scientific">Actinomycetospora cinnamomea</name>
    <dbReference type="NCBI Taxonomy" id="663609"/>
    <lineage>
        <taxon>Bacteria</taxon>
        <taxon>Bacillati</taxon>
        <taxon>Actinomycetota</taxon>
        <taxon>Actinomycetes</taxon>
        <taxon>Pseudonocardiales</taxon>
        <taxon>Pseudonocardiaceae</taxon>
        <taxon>Actinomycetospora</taxon>
    </lineage>
</organism>
<dbReference type="PANTHER" id="PTHR38459">
    <property type="entry name" value="PROPHAGE BACTOPRENOL-LINKED GLUCOSE TRANSLOCASE HOMOLOG"/>
    <property type="match status" value="1"/>
</dbReference>
<feature type="transmembrane region" description="Helical" evidence="6">
    <location>
        <begin position="31"/>
        <end position="50"/>
    </location>
</feature>
<dbReference type="Proteomes" id="UP000245639">
    <property type="component" value="Unassembled WGS sequence"/>
</dbReference>
<keyword evidence="5 6" id="KW-0472">Membrane</keyword>
<evidence type="ECO:0000313" key="8">
    <source>
        <dbReference type="EMBL" id="PVZ14930.1"/>
    </source>
</evidence>
<feature type="transmembrane region" description="Helical" evidence="6">
    <location>
        <begin position="99"/>
        <end position="120"/>
    </location>
</feature>
<gene>
    <name evidence="8" type="ORF">C8D89_101798</name>
</gene>
<feature type="transmembrane region" description="Helical" evidence="6">
    <location>
        <begin position="62"/>
        <end position="79"/>
    </location>
</feature>
<dbReference type="Pfam" id="PF04138">
    <property type="entry name" value="GtrA_DPMS_TM"/>
    <property type="match status" value="1"/>
</dbReference>
<dbReference type="InterPro" id="IPR007267">
    <property type="entry name" value="GtrA_DPMS_TM"/>
</dbReference>
<evidence type="ECO:0000256" key="3">
    <source>
        <dbReference type="ARBA" id="ARBA00022692"/>
    </source>
</evidence>
<evidence type="ECO:0000256" key="6">
    <source>
        <dbReference type="SAM" id="Phobius"/>
    </source>
</evidence>
<dbReference type="GO" id="GO:0000271">
    <property type="term" value="P:polysaccharide biosynthetic process"/>
    <property type="evidence" value="ECO:0007669"/>
    <property type="project" value="InterPro"/>
</dbReference>
<dbReference type="OrthoDB" id="9807815at2"/>
<evidence type="ECO:0000256" key="5">
    <source>
        <dbReference type="ARBA" id="ARBA00023136"/>
    </source>
</evidence>
<keyword evidence="9" id="KW-1185">Reference proteome</keyword>
<dbReference type="EMBL" id="QEKW01000001">
    <property type="protein sequence ID" value="PVZ14930.1"/>
    <property type="molecule type" value="Genomic_DNA"/>
</dbReference>
<reference evidence="8 9" key="1">
    <citation type="submission" date="2018-04" db="EMBL/GenBank/DDBJ databases">
        <title>Genomic Encyclopedia of Type Strains, Phase IV (KMG-IV): sequencing the most valuable type-strain genomes for metagenomic binning, comparative biology and taxonomic classification.</title>
        <authorList>
            <person name="Goeker M."/>
        </authorList>
    </citation>
    <scope>NUCLEOTIDE SEQUENCE [LARGE SCALE GENOMIC DNA]</scope>
    <source>
        <strain evidence="8 9">DSM 45771</strain>
    </source>
</reference>
<evidence type="ECO:0000256" key="1">
    <source>
        <dbReference type="ARBA" id="ARBA00004141"/>
    </source>
</evidence>